<evidence type="ECO:0000313" key="2">
    <source>
        <dbReference type="Proteomes" id="UP001183410"/>
    </source>
</evidence>
<sequence length="61" mass="6289">MALSDLELAEARATIARALEEDLRYGPDITTLATVGADAMTTASVVNREPGVAAGVDIALM</sequence>
<protein>
    <submittedName>
        <fullName evidence="1">Nicotinate-nucleotide diphosphorylase (Carboxylating)</fullName>
        <ecNumber evidence="1">2.4.2.19</ecNumber>
    </submittedName>
</protein>
<dbReference type="EMBL" id="JAVREO010000186">
    <property type="protein sequence ID" value="MDT0271043.1"/>
    <property type="molecule type" value="Genomic_DNA"/>
</dbReference>
<evidence type="ECO:0000313" key="1">
    <source>
        <dbReference type="EMBL" id="MDT0271043.1"/>
    </source>
</evidence>
<dbReference type="GO" id="GO:0004514">
    <property type="term" value="F:nicotinate-nucleotide diphosphorylase (carboxylating) activity"/>
    <property type="evidence" value="ECO:0007669"/>
    <property type="project" value="UniProtKB-EC"/>
</dbReference>
<dbReference type="SUPFAM" id="SSF54675">
    <property type="entry name" value="Nicotinate/Quinolinate PRTase N-terminal domain-like"/>
    <property type="match status" value="1"/>
</dbReference>
<dbReference type="Proteomes" id="UP001183410">
    <property type="component" value="Unassembled WGS sequence"/>
</dbReference>
<dbReference type="Gene3D" id="3.90.1170.20">
    <property type="entry name" value="Quinolinate phosphoribosyl transferase, N-terminal domain"/>
    <property type="match status" value="1"/>
</dbReference>
<keyword evidence="2" id="KW-1185">Reference proteome</keyword>
<proteinExistence type="predicted"/>
<accession>A0ABU2K2P5</accession>
<keyword evidence="1" id="KW-0328">Glycosyltransferase</keyword>
<organism evidence="1 2">
    <name type="scientific">Streptomyces chisholmiae</name>
    <dbReference type="NCBI Taxonomy" id="3075540"/>
    <lineage>
        <taxon>Bacteria</taxon>
        <taxon>Bacillati</taxon>
        <taxon>Actinomycetota</taxon>
        <taxon>Actinomycetes</taxon>
        <taxon>Kitasatosporales</taxon>
        <taxon>Streptomycetaceae</taxon>
        <taxon>Streptomyces</taxon>
    </lineage>
</organism>
<name>A0ABU2K2P5_9ACTN</name>
<keyword evidence="1" id="KW-0808">Transferase</keyword>
<dbReference type="InterPro" id="IPR037128">
    <property type="entry name" value="Quinolinate_PRibosylTase_N_sf"/>
</dbReference>
<feature type="non-terminal residue" evidence="1">
    <location>
        <position position="61"/>
    </location>
</feature>
<gene>
    <name evidence="1" type="ORF">RM844_32720</name>
</gene>
<comment type="caution">
    <text evidence="1">The sequence shown here is derived from an EMBL/GenBank/DDBJ whole genome shotgun (WGS) entry which is preliminary data.</text>
</comment>
<dbReference type="EC" id="2.4.2.19" evidence="1"/>
<reference evidence="2" key="1">
    <citation type="submission" date="2023-07" db="EMBL/GenBank/DDBJ databases">
        <title>30 novel species of actinomycetes from the DSMZ collection.</title>
        <authorList>
            <person name="Nouioui I."/>
        </authorList>
    </citation>
    <scope>NUCLEOTIDE SEQUENCE [LARGE SCALE GENOMIC DNA]</scope>
    <source>
        <strain evidence="2">DSM 44915</strain>
    </source>
</reference>